<proteinExistence type="predicted"/>
<evidence type="ECO:0000256" key="1">
    <source>
        <dbReference type="SAM" id="MobiDB-lite"/>
    </source>
</evidence>
<keyword evidence="3" id="KW-1185">Reference proteome</keyword>
<evidence type="ECO:0000313" key="3">
    <source>
        <dbReference type="Proteomes" id="UP000515135"/>
    </source>
</evidence>
<evidence type="ECO:0000313" key="4">
    <source>
        <dbReference type="RefSeq" id="XP_019630013.1"/>
    </source>
</evidence>
<dbReference type="KEGG" id="bbel:109474199"/>
<evidence type="ECO:0000256" key="2">
    <source>
        <dbReference type="SAM" id="Phobius"/>
    </source>
</evidence>
<name>A0A6P4Z0D7_BRABE</name>
<keyword evidence="2" id="KW-1133">Transmembrane helix</keyword>
<organism evidence="3 4">
    <name type="scientific">Branchiostoma belcheri</name>
    <name type="common">Amphioxus</name>
    <dbReference type="NCBI Taxonomy" id="7741"/>
    <lineage>
        <taxon>Eukaryota</taxon>
        <taxon>Metazoa</taxon>
        <taxon>Chordata</taxon>
        <taxon>Cephalochordata</taxon>
        <taxon>Leptocardii</taxon>
        <taxon>Amphioxiformes</taxon>
        <taxon>Branchiostomatidae</taxon>
        <taxon>Branchiostoma</taxon>
    </lineage>
</organism>
<feature type="transmembrane region" description="Helical" evidence="2">
    <location>
        <begin position="32"/>
        <end position="54"/>
    </location>
</feature>
<reference evidence="4" key="1">
    <citation type="submission" date="2025-08" db="UniProtKB">
        <authorList>
            <consortium name="RefSeq"/>
        </authorList>
    </citation>
    <scope>IDENTIFICATION</scope>
    <source>
        <tissue evidence="4">Gonad</tissue>
    </source>
</reference>
<dbReference type="RefSeq" id="XP_019630013.1">
    <property type="nucleotide sequence ID" value="XM_019774454.1"/>
</dbReference>
<dbReference type="OrthoDB" id="10050154at2759"/>
<feature type="region of interest" description="Disordered" evidence="1">
    <location>
        <begin position="62"/>
        <end position="101"/>
    </location>
</feature>
<accession>A0A6P4Z0D7</accession>
<dbReference type="AlphaFoldDB" id="A0A6P4Z0D7"/>
<keyword evidence="2" id="KW-0812">Transmembrane</keyword>
<protein>
    <submittedName>
        <fullName evidence="4">Uncharacterized protein LOC109474199</fullName>
    </submittedName>
</protein>
<gene>
    <name evidence="4" type="primary">LOC109474199</name>
</gene>
<sequence>MANTTASAVVMTTSLASPDSATSQGLLGGQAIAAIACASFIFVLLILAGVLAVVRAVRKNKNTVQPEHGDTNILIGQDDAPADPVSNSNDENHGNGDATGP</sequence>
<dbReference type="GeneID" id="109474199"/>
<dbReference type="Proteomes" id="UP000515135">
    <property type="component" value="Unplaced"/>
</dbReference>
<keyword evidence="2" id="KW-0472">Membrane</keyword>